<organism evidence="1 2">
    <name type="scientific">Rhizorhabdus wittichii (strain DSM 6014 / CCUG 31198 / JCM 15750 / NBRC 105917 / EY 4224 / RW1)</name>
    <name type="common">Sphingomonas wittichii</name>
    <dbReference type="NCBI Taxonomy" id="392499"/>
    <lineage>
        <taxon>Bacteria</taxon>
        <taxon>Pseudomonadati</taxon>
        <taxon>Pseudomonadota</taxon>
        <taxon>Alphaproteobacteria</taxon>
        <taxon>Sphingomonadales</taxon>
        <taxon>Sphingomonadaceae</taxon>
        <taxon>Rhizorhabdus</taxon>
    </lineage>
</organism>
<dbReference type="AlphaFoldDB" id="A0A9J9HFM7"/>
<gene>
    <name evidence="1" type="ordered locus">Swit_4478</name>
</gene>
<dbReference type="KEGG" id="swi:Swit_4478"/>
<keyword evidence="2" id="KW-1185">Reference proteome</keyword>
<evidence type="ECO:0000313" key="2">
    <source>
        <dbReference type="Proteomes" id="UP000001989"/>
    </source>
</evidence>
<dbReference type="Proteomes" id="UP000001989">
    <property type="component" value="Chromosome"/>
</dbReference>
<dbReference type="SUPFAM" id="SSF53335">
    <property type="entry name" value="S-adenosyl-L-methionine-dependent methyltransferases"/>
    <property type="match status" value="1"/>
</dbReference>
<evidence type="ECO:0000313" key="1">
    <source>
        <dbReference type="EMBL" id="ABQ70816.1"/>
    </source>
</evidence>
<name>A0A9J9HFM7_RHIWR</name>
<accession>A0A9J9HFM7</accession>
<dbReference type="EMBL" id="CP000699">
    <property type="protein sequence ID" value="ABQ70816.1"/>
    <property type="molecule type" value="Genomic_DNA"/>
</dbReference>
<proteinExistence type="predicted"/>
<protein>
    <submittedName>
        <fullName evidence="1">Uncharacterized protein</fullName>
    </submittedName>
</protein>
<dbReference type="InterPro" id="IPR029063">
    <property type="entry name" value="SAM-dependent_MTases_sf"/>
</dbReference>
<sequence>MVNQPSTLWAYSLDPSETCGGGGRFLRSAAVEIRVTIQNANAIVQRIGPCRIALDQAAFPELSRELALMGCETADIATGFPPRPHGLTAGFLSWTQPCANRAFAAALRPFDGMDVLVLQSDGQERRSLEGDLFAAGWQRHPGGMMPGEYPGWTAATLPGVSIWQRVRGSRGEWLGKGVEADALIARYATAATHVRPGDRVLVDGIGAADGASILMASSRAGSVVRVDDGQTSAGGETVNERFDRLADESIDLIVAIEPAVPADWLARLDDYARLLKYDGRIVIGWRQGNGDAKRPASWEDFSDAVSDRFLPEKRYVETALGPDPQGARAIFPIEADQVAATDWLMLVASVNPLLGAAHAQGYDHPGFPRARGPLPALVDFGSAYDNPWLYRSMVQMGERLGPDVKLARLAECVIEDSREDSADRGAAIAVLGYRVLEMRRGDLALSMLALIEAYVGLPLTDDMPVHVRRWRISLAFLAGRLNELADDRASAKRWYRAAAEADWSGFSPLLATKSIAATFFEARIHLADGDPQTALACFRQGADTALKAAAFPHDRQMGPDGQPLPFYLQELAEVIDMGSQCANALAHFPLWQRDPGLFWRQVDIRRFGLASWARDLERENERLRAA</sequence>
<reference evidence="1 2" key="1">
    <citation type="journal article" date="2010" name="J. Bacteriol.">
        <title>Genome sequence of the dioxin-mineralizing bacterium Sphingomonas wittichii RW1.</title>
        <authorList>
            <person name="Miller T.R."/>
            <person name="Delcher A.L."/>
            <person name="Salzberg S.L."/>
            <person name="Saunders E."/>
            <person name="Detter J.C."/>
            <person name="Halden R.U."/>
        </authorList>
    </citation>
    <scope>NUCLEOTIDE SEQUENCE [LARGE SCALE GENOMIC DNA]</scope>
    <source>
        <strain evidence="2">DSM 6014 / CCUG 31198 / JCM 15750 / NBRC 105917 / EY 4224 / RW1</strain>
    </source>
</reference>